<protein>
    <submittedName>
        <fullName evidence="1">Uncharacterized protein</fullName>
    </submittedName>
</protein>
<dbReference type="Proteomes" id="UP001232019">
    <property type="component" value="Chromosome"/>
</dbReference>
<proteinExistence type="predicted"/>
<dbReference type="EMBL" id="CP129968">
    <property type="protein sequence ID" value="WNB17210.1"/>
    <property type="molecule type" value="Genomic_DNA"/>
</dbReference>
<reference evidence="1" key="1">
    <citation type="submission" date="2023-08" db="EMBL/GenBank/DDBJ databases">
        <title>Comparative genomics and taxonomic characterization of three novel marine species of genus Marivirga.</title>
        <authorList>
            <person name="Muhammad N."/>
            <person name="Kim S.-G."/>
        </authorList>
    </citation>
    <scope>NUCLEOTIDE SEQUENCE</scope>
    <source>
        <strain evidence="1">BKB1-2</strain>
    </source>
</reference>
<accession>A0AA51X4B7</accession>
<dbReference type="KEGG" id="marp:QYS47_33240"/>
<name>A0AA51X4B7_9BACT</name>
<sequence length="784" mass="90159">MNIKGISDLKRVTRVLTIICVMFLGHKVSAQNEAPAPEKVIFQTNKSIYLVGDSIYFKAYIFDYESYNLSETSKILYVDLFYEGKSIISQKLRIENGVSTGVIQIPSSIGTGELLLVGHTNWMLNFPNLSYSQHWLNVHNPKFPNQDFKDSKKDKFTFYPEGGNLISGQLNLVSFYSKDSEYYGKEANIINSQTEKVATLKIDSVGYGNFSILPKEDAPYSIAFEKDTLSVSFPMINPQAASFKIVKNDDGVLVLINFGSQFKSDTVELLLQSKGLILSKQKIAYTGYRRAKFEFSYEKMETGLNQFVLLNESGEKLTERLIFVNLDKTDNTLSVQGLEESIKTNSFIDLNIKSDKDFHSTILIQESDDYPAKNVFDLSLQKELFSEIGTTVLSYEILNKIKSDTIWLDKFLITKSLKTFKFENKNDGDVQFFQPEFSNEFTLKGGIKIISSGEPLANTSMLCIVIGEKKLIYHFKTDENGTFRIPVESFEGNSKVIFKNIEEPFYDRIDKFKVSLNEPKLDRFVENDLLNIRRDEKYDNYSKIAVKRKTIESIYCGVKSVRKTNSSTVFNESFFSDYTNELNYKNYILLNDFREIIKELFFSIKIIKGKRRENEIRLMTYSEPGGEYLDKMFDESPLILLDGIPIDDHDIIIDLDPRDIEFIRTINTEVLLNDISFSGLLEINTKKKLILNRDLAGQYKMDYTGFSPSISKSNFTNCGEKQLSNKNFPDFRNQLFWDSKIDLLNEVIHYKAPNNAGRYEIIVDMVSRDGEISQYHQNFILNED</sequence>
<evidence type="ECO:0000313" key="1">
    <source>
        <dbReference type="EMBL" id="WNB17210.1"/>
    </source>
</evidence>
<organism evidence="1">
    <name type="scientific">Marivirga arenosa</name>
    <dbReference type="NCBI Taxonomy" id="3059076"/>
    <lineage>
        <taxon>Bacteria</taxon>
        <taxon>Pseudomonadati</taxon>
        <taxon>Bacteroidota</taxon>
        <taxon>Cytophagia</taxon>
        <taxon>Cytophagales</taxon>
        <taxon>Marivirgaceae</taxon>
        <taxon>Marivirga</taxon>
    </lineage>
</organism>
<dbReference type="AlphaFoldDB" id="A0AA51X4B7"/>
<dbReference type="RefSeq" id="WP_322346584.1">
    <property type="nucleotide sequence ID" value="NZ_CP129968.2"/>
</dbReference>
<gene>
    <name evidence="1" type="ORF">QYS47_33240</name>
</gene>